<reference evidence="4 5" key="1">
    <citation type="journal article" date="2018" name="Front. Microbiol.">
        <title>Genome-Wide Analysis of Corynespora cassiicola Leaf Fall Disease Putative Effectors.</title>
        <authorList>
            <person name="Lopez D."/>
            <person name="Ribeiro S."/>
            <person name="Label P."/>
            <person name="Fumanal B."/>
            <person name="Venisse J.S."/>
            <person name="Kohler A."/>
            <person name="de Oliveira R.R."/>
            <person name="Labutti K."/>
            <person name="Lipzen A."/>
            <person name="Lail K."/>
            <person name="Bauer D."/>
            <person name="Ohm R.A."/>
            <person name="Barry K.W."/>
            <person name="Spatafora J."/>
            <person name="Grigoriev I.V."/>
            <person name="Martin F.M."/>
            <person name="Pujade-Renaud V."/>
        </authorList>
    </citation>
    <scope>NUCLEOTIDE SEQUENCE [LARGE SCALE GENOMIC DNA]</scope>
    <source>
        <strain evidence="4 5">Philippines</strain>
    </source>
</reference>
<dbReference type="GO" id="GO:0016491">
    <property type="term" value="F:oxidoreductase activity"/>
    <property type="evidence" value="ECO:0007669"/>
    <property type="project" value="UniProtKB-KW"/>
</dbReference>
<dbReference type="PANTHER" id="PTHR47706:SF2">
    <property type="entry name" value="ISOFLAVONE REDUCTASE FAMILY PROTEIN (AFU_ORTHOLOGUE AFUA_2G05290)"/>
    <property type="match status" value="1"/>
</dbReference>
<dbReference type="InterPro" id="IPR036291">
    <property type="entry name" value="NAD(P)-bd_dom_sf"/>
</dbReference>
<evidence type="ECO:0000256" key="2">
    <source>
        <dbReference type="ARBA" id="ARBA00023002"/>
    </source>
</evidence>
<dbReference type="InterPro" id="IPR008030">
    <property type="entry name" value="NmrA-like"/>
</dbReference>
<accession>A0A2T2N246</accession>
<sequence length="316" mass="34343">MITVAVAGGTSPGVGRAIVAAIRQHADGMKAIVLGRATSKTPQWLEDMGIEVRKVDYESVESLVAALEGVDTVICTMFASDGKWASNQINLLKAALRAGVSRFAPAEFGCGPLAAAKVDMLRPQLVVVDACRQARERDPGFEFARFSSGLFMNYLGYGAANEEAALHGMRDSWVCIWDVKNMEAAIPLTKGGRVPRITLTEIGDVGRFVAAACLLPKGAWREDMGMAGETLSMDGVVKIVEEVRGGRMQVRHRAYEKVVEEHGRCDEAYPAKFWGQLEHVQADDAVGEGIVEPFLNALFPHLQPVSVEQYMTAFWA</sequence>
<dbReference type="OrthoDB" id="10000533at2759"/>
<dbReference type="SUPFAM" id="SSF51735">
    <property type="entry name" value="NAD(P)-binding Rossmann-fold domains"/>
    <property type="match status" value="1"/>
</dbReference>
<organism evidence="4 5">
    <name type="scientific">Corynespora cassiicola Philippines</name>
    <dbReference type="NCBI Taxonomy" id="1448308"/>
    <lineage>
        <taxon>Eukaryota</taxon>
        <taxon>Fungi</taxon>
        <taxon>Dikarya</taxon>
        <taxon>Ascomycota</taxon>
        <taxon>Pezizomycotina</taxon>
        <taxon>Dothideomycetes</taxon>
        <taxon>Pleosporomycetidae</taxon>
        <taxon>Pleosporales</taxon>
        <taxon>Corynesporascaceae</taxon>
        <taxon>Corynespora</taxon>
    </lineage>
</organism>
<keyword evidence="5" id="KW-1185">Reference proteome</keyword>
<dbReference type="Pfam" id="PF05368">
    <property type="entry name" value="NmrA"/>
    <property type="match status" value="1"/>
</dbReference>
<dbReference type="PANTHER" id="PTHR47706">
    <property type="entry name" value="NMRA-LIKE FAMILY PROTEIN"/>
    <property type="match status" value="1"/>
</dbReference>
<dbReference type="AlphaFoldDB" id="A0A2T2N246"/>
<feature type="domain" description="NmrA-like" evidence="3">
    <location>
        <begin position="3"/>
        <end position="261"/>
    </location>
</feature>
<evidence type="ECO:0000259" key="3">
    <source>
        <dbReference type="Pfam" id="PF05368"/>
    </source>
</evidence>
<gene>
    <name evidence="4" type="ORF">BS50DRAFT_231373</name>
</gene>
<evidence type="ECO:0000313" key="5">
    <source>
        <dbReference type="Proteomes" id="UP000240883"/>
    </source>
</evidence>
<dbReference type="EMBL" id="KZ678156">
    <property type="protein sequence ID" value="PSN59439.1"/>
    <property type="molecule type" value="Genomic_DNA"/>
</dbReference>
<keyword evidence="1" id="KW-0521">NADP</keyword>
<proteinExistence type="predicted"/>
<dbReference type="Proteomes" id="UP000240883">
    <property type="component" value="Unassembled WGS sequence"/>
</dbReference>
<protein>
    <submittedName>
        <fullName evidence="4">NAD(P)-binding protein</fullName>
    </submittedName>
</protein>
<dbReference type="Gene3D" id="3.40.50.720">
    <property type="entry name" value="NAD(P)-binding Rossmann-like Domain"/>
    <property type="match status" value="1"/>
</dbReference>
<keyword evidence="2" id="KW-0560">Oxidoreductase</keyword>
<evidence type="ECO:0000256" key="1">
    <source>
        <dbReference type="ARBA" id="ARBA00022857"/>
    </source>
</evidence>
<name>A0A2T2N246_CORCC</name>
<dbReference type="InterPro" id="IPR051609">
    <property type="entry name" value="NmrA/Isoflavone_reductase-like"/>
</dbReference>
<evidence type="ECO:0000313" key="4">
    <source>
        <dbReference type="EMBL" id="PSN59439.1"/>
    </source>
</evidence>
<dbReference type="Gene3D" id="3.90.25.10">
    <property type="entry name" value="UDP-galactose 4-epimerase, domain 1"/>
    <property type="match status" value="1"/>
</dbReference>